<dbReference type="InterPro" id="IPR006076">
    <property type="entry name" value="FAD-dep_OxRdtase"/>
</dbReference>
<sequence length="436" mass="46314">MAAVSEEPAPPVRDDPDVVVVGGGVAGLFCAYHLRRAGAAVTVLERGALGGPQSCSSGNTGFVGTHGAAPLAEPGMRSWRSLAMLHPDAPFHVRPRADRASLRWLGQFGRACTPSAAAAGFRTLAAMKRRSLEILLELCVSQRIADTFATPGIVLTYRTAQGFSVARAAVARTVANGIPLRVLTPGELDELEPRTRFAVQGALYNPEGAYLRVPEFMLEFGRLLRALGVEIREYTELTGFAITAGKISRLSTTHGDLRPGAVVLSAGAWSTECARMAGVELPLQPIKGYSVTVDMPPSGPSRPILLSEGRVALVPLGDRLRIGGTLELTGMHNTSSDRRVRSMLRTVRDYLPELEQTHTRETWSGLRPSTPDGLPVIGRAGPGNLIVAAGYGHIGMGLAPACGELVGHLLSGETPITDPVPLRPNRFGGPRDRRPA</sequence>
<dbReference type="PANTHER" id="PTHR13847">
    <property type="entry name" value="SARCOSINE DEHYDROGENASE-RELATED"/>
    <property type="match status" value="1"/>
</dbReference>
<gene>
    <name evidence="4" type="ORF">O3I_019160</name>
</gene>
<dbReference type="EMBL" id="CP003876">
    <property type="protein sequence ID" value="AFU01791.1"/>
    <property type="molecule type" value="Genomic_DNA"/>
</dbReference>
<dbReference type="AlphaFoldDB" id="K0F2H6"/>
<dbReference type="Pfam" id="PF01266">
    <property type="entry name" value="DAO"/>
    <property type="match status" value="1"/>
</dbReference>
<dbReference type="KEGG" id="nbr:O3I_019160"/>
<feature type="region of interest" description="Disordered" evidence="2">
    <location>
        <begin position="413"/>
        <end position="436"/>
    </location>
</feature>
<dbReference type="Gene3D" id="3.50.50.60">
    <property type="entry name" value="FAD/NAD(P)-binding domain"/>
    <property type="match status" value="2"/>
</dbReference>
<dbReference type="GO" id="GO:0005737">
    <property type="term" value="C:cytoplasm"/>
    <property type="evidence" value="ECO:0007669"/>
    <property type="project" value="TreeGrafter"/>
</dbReference>
<dbReference type="eggNOG" id="COG0665">
    <property type="taxonomic scope" value="Bacteria"/>
</dbReference>
<dbReference type="Gene3D" id="3.30.9.10">
    <property type="entry name" value="D-Amino Acid Oxidase, subunit A, domain 2"/>
    <property type="match status" value="1"/>
</dbReference>
<dbReference type="SUPFAM" id="SSF51905">
    <property type="entry name" value="FAD/NAD(P)-binding domain"/>
    <property type="match status" value="1"/>
</dbReference>
<dbReference type="PANTHER" id="PTHR13847:SF289">
    <property type="entry name" value="GLYCINE OXIDASE"/>
    <property type="match status" value="1"/>
</dbReference>
<keyword evidence="1" id="KW-0560">Oxidoreductase</keyword>
<organism evidence="4 5">
    <name type="scientific">Nocardia brasiliensis (strain ATCC 700358 / HUJEG-1)</name>
    <dbReference type="NCBI Taxonomy" id="1133849"/>
    <lineage>
        <taxon>Bacteria</taxon>
        <taxon>Bacillati</taxon>
        <taxon>Actinomycetota</taxon>
        <taxon>Actinomycetes</taxon>
        <taxon>Mycobacteriales</taxon>
        <taxon>Nocardiaceae</taxon>
        <taxon>Nocardia</taxon>
    </lineage>
</organism>
<evidence type="ECO:0000313" key="5">
    <source>
        <dbReference type="Proteomes" id="UP000006304"/>
    </source>
</evidence>
<name>K0F2H6_NOCB7</name>
<evidence type="ECO:0000256" key="2">
    <source>
        <dbReference type="SAM" id="MobiDB-lite"/>
    </source>
</evidence>
<dbReference type="STRING" id="1133849.O3I_019160"/>
<accession>K0F2H6</accession>
<reference evidence="4 5" key="1">
    <citation type="journal article" date="2012" name="J. Bacteriol.">
        <title>Complete genome sequence of Nocardia brasiliensis HUJEG-1.</title>
        <authorList>
            <person name="Vera-Cabrera L."/>
            <person name="Ortiz-Lopez R."/>
            <person name="Elizondo-Gonzalez R."/>
            <person name="Perez-Maya A.A."/>
            <person name="Ocampo-Candiani J."/>
        </authorList>
    </citation>
    <scope>NUCLEOTIDE SEQUENCE [LARGE SCALE GENOMIC DNA]</scope>
    <source>
        <strain evidence="5">ATCC 700358</strain>
    </source>
</reference>
<dbReference type="GO" id="GO:0016491">
    <property type="term" value="F:oxidoreductase activity"/>
    <property type="evidence" value="ECO:0007669"/>
    <property type="project" value="UniProtKB-KW"/>
</dbReference>
<proteinExistence type="predicted"/>
<protein>
    <submittedName>
        <fullName evidence="4">FAD dependent oxidoreductase</fullName>
    </submittedName>
</protein>
<evidence type="ECO:0000256" key="1">
    <source>
        <dbReference type="ARBA" id="ARBA00023002"/>
    </source>
</evidence>
<dbReference type="SUPFAM" id="SSF54373">
    <property type="entry name" value="FAD-linked reductases, C-terminal domain"/>
    <property type="match status" value="1"/>
</dbReference>
<evidence type="ECO:0000313" key="4">
    <source>
        <dbReference type="EMBL" id="AFU01791.1"/>
    </source>
</evidence>
<dbReference type="HOGENOM" id="CLU_007884_9_0_11"/>
<dbReference type="InterPro" id="IPR036188">
    <property type="entry name" value="FAD/NAD-bd_sf"/>
</dbReference>
<feature type="domain" description="FAD dependent oxidoreductase" evidence="3">
    <location>
        <begin position="17"/>
        <end position="408"/>
    </location>
</feature>
<keyword evidence="5" id="KW-1185">Reference proteome</keyword>
<dbReference type="Proteomes" id="UP000006304">
    <property type="component" value="Chromosome"/>
</dbReference>
<evidence type="ECO:0000259" key="3">
    <source>
        <dbReference type="Pfam" id="PF01266"/>
    </source>
</evidence>